<feature type="coiled-coil region" evidence="14">
    <location>
        <begin position="822"/>
        <end position="849"/>
    </location>
</feature>
<evidence type="ECO:0000259" key="16">
    <source>
        <dbReference type="PROSITE" id="PS50016"/>
    </source>
</evidence>
<feature type="compositionally biased region" description="Low complexity" evidence="15">
    <location>
        <begin position="171"/>
        <end position="183"/>
    </location>
</feature>
<keyword evidence="3" id="KW-0479">Metal-binding</keyword>
<protein>
    <recommendedName>
        <fullName evidence="11">Bromodomain adjacent to zinc finger domain protein 1A</fullName>
    </recommendedName>
</protein>
<dbReference type="FunFam" id="3.30.40.10:FF:000300">
    <property type="entry name" value="Bromodomain adjacent to zinc finger domain protein 1A"/>
    <property type="match status" value="1"/>
</dbReference>
<feature type="region of interest" description="Disordered" evidence="15">
    <location>
        <begin position="767"/>
        <end position="808"/>
    </location>
</feature>
<feature type="compositionally biased region" description="Polar residues" evidence="15">
    <location>
        <begin position="1385"/>
        <end position="1396"/>
    </location>
</feature>
<proteinExistence type="predicted"/>
<dbReference type="GO" id="GO:0090535">
    <property type="term" value="C:WICH complex"/>
    <property type="evidence" value="ECO:0007669"/>
    <property type="project" value="InterPro"/>
</dbReference>
<evidence type="ECO:0000313" key="19">
    <source>
        <dbReference type="EMBL" id="KAA0197294.1"/>
    </source>
</evidence>
<feature type="compositionally biased region" description="Polar residues" evidence="15">
    <location>
        <begin position="378"/>
        <end position="393"/>
    </location>
</feature>
<dbReference type="Gene3D" id="3.30.40.10">
    <property type="entry name" value="Zinc/RING finger domain, C3HC4 (zinc finger)"/>
    <property type="match status" value="2"/>
</dbReference>
<dbReference type="Pfam" id="PF15613">
    <property type="entry name" value="WSD"/>
    <property type="match status" value="1"/>
</dbReference>
<comment type="caution">
    <text evidence="19">The sequence shown here is derived from an EMBL/GenBank/DDBJ whole genome shotgun (WGS) entry which is preliminary data.</text>
</comment>
<dbReference type="Proteomes" id="UP000728185">
    <property type="component" value="Unassembled WGS sequence"/>
</dbReference>
<feature type="compositionally biased region" description="Basic and acidic residues" evidence="15">
    <location>
        <begin position="773"/>
        <end position="782"/>
    </location>
</feature>
<evidence type="ECO:0000256" key="10">
    <source>
        <dbReference type="ARBA" id="ARBA00023242"/>
    </source>
</evidence>
<feature type="domain" description="PHD-type" evidence="16">
    <location>
        <begin position="1405"/>
        <end position="1454"/>
    </location>
</feature>
<dbReference type="GO" id="GO:0006974">
    <property type="term" value="P:DNA damage response"/>
    <property type="evidence" value="ECO:0007669"/>
    <property type="project" value="TreeGrafter"/>
</dbReference>
<dbReference type="InterPro" id="IPR019787">
    <property type="entry name" value="Znf_PHD-finger"/>
</dbReference>
<dbReference type="PANTHER" id="PTHR46802:SF1">
    <property type="entry name" value="TYROSINE-PROTEIN KINASE BAZ1B"/>
    <property type="match status" value="1"/>
</dbReference>
<feature type="region of interest" description="Disordered" evidence="15">
    <location>
        <begin position="329"/>
        <end position="393"/>
    </location>
</feature>
<dbReference type="PROSITE" id="PS01359">
    <property type="entry name" value="ZF_PHD_1"/>
    <property type="match status" value="2"/>
</dbReference>
<feature type="domain" description="WAC" evidence="18">
    <location>
        <begin position="39"/>
        <end position="145"/>
    </location>
</feature>
<dbReference type="GO" id="GO:0140801">
    <property type="term" value="F:histone H2AXY142 kinase activity"/>
    <property type="evidence" value="ECO:0007669"/>
    <property type="project" value="InterPro"/>
</dbReference>
<keyword evidence="19" id="KW-0808">Transferase</keyword>
<keyword evidence="10 13" id="KW-0539">Nucleus</keyword>
<feature type="domain" description="PHD-type" evidence="16">
    <location>
        <begin position="1262"/>
        <end position="1312"/>
    </location>
</feature>
<dbReference type="InterPro" id="IPR028941">
    <property type="entry name" value="WHIM2_dom"/>
</dbReference>
<evidence type="ECO:0000256" key="15">
    <source>
        <dbReference type="SAM" id="MobiDB-lite"/>
    </source>
</evidence>
<keyword evidence="6" id="KW-0805">Transcription regulation</keyword>
<keyword evidence="4 12" id="KW-0863">Zinc-finger</keyword>
<keyword evidence="5" id="KW-0862">Zinc</keyword>
<feature type="region of interest" description="Disordered" evidence="15">
    <location>
        <begin position="542"/>
        <end position="586"/>
    </location>
</feature>
<evidence type="ECO:0000256" key="9">
    <source>
        <dbReference type="ARBA" id="ARBA00023163"/>
    </source>
</evidence>
<feature type="compositionally biased region" description="Basic and acidic residues" evidence="15">
    <location>
        <begin position="1179"/>
        <end position="1191"/>
    </location>
</feature>
<keyword evidence="9" id="KW-0804">Transcription</keyword>
<feature type="region of interest" description="Disordered" evidence="15">
    <location>
        <begin position="1179"/>
        <end position="1213"/>
    </location>
</feature>
<dbReference type="InterPro" id="IPR047174">
    <property type="entry name" value="BAZ1B"/>
</dbReference>
<feature type="compositionally biased region" description="Basic and acidic residues" evidence="15">
    <location>
        <begin position="1457"/>
        <end position="1478"/>
    </location>
</feature>
<dbReference type="OrthoDB" id="784962at2759"/>
<reference evidence="19" key="1">
    <citation type="submission" date="2019-05" db="EMBL/GenBank/DDBJ databases">
        <title>Annotation for the trematode Fasciolopsis buski.</title>
        <authorList>
            <person name="Choi Y.-J."/>
        </authorList>
    </citation>
    <scope>NUCLEOTIDE SEQUENCE</scope>
    <source>
        <strain evidence="19">HT</strain>
        <tissue evidence="19">Whole worm</tissue>
    </source>
</reference>
<evidence type="ECO:0000256" key="11">
    <source>
        <dbReference type="ARBA" id="ARBA00068253"/>
    </source>
</evidence>
<dbReference type="Pfam" id="PF10537">
    <property type="entry name" value="WAC_Acf1_DNA_bd"/>
    <property type="match status" value="1"/>
</dbReference>
<accession>A0A8E0RYX3</accession>
<dbReference type="GO" id="GO:0008270">
    <property type="term" value="F:zinc ion binding"/>
    <property type="evidence" value="ECO:0007669"/>
    <property type="project" value="UniProtKB-KW"/>
</dbReference>
<feature type="compositionally biased region" description="Acidic residues" evidence="15">
    <location>
        <begin position="1339"/>
        <end position="1350"/>
    </location>
</feature>
<evidence type="ECO:0000256" key="3">
    <source>
        <dbReference type="ARBA" id="ARBA00022723"/>
    </source>
</evidence>
<dbReference type="InterPro" id="IPR011011">
    <property type="entry name" value="Znf_FYVE_PHD"/>
</dbReference>
<evidence type="ECO:0000256" key="2">
    <source>
        <dbReference type="ARBA" id="ARBA00022553"/>
    </source>
</evidence>
<feature type="region of interest" description="Disordered" evidence="15">
    <location>
        <begin position="1453"/>
        <end position="1588"/>
    </location>
</feature>
<keyword evidence="19" id="KW-0418">Kinase</keyword>
<dbReference type="InterPro" id="IPR001841">
    <property type="entry name" value="Znf_RING"/>
</dbReference>
<feature type="region of interest" description="Disordered" evidence="15">
    <location>
        <begin position="1317"/>
        <end position="1401"/>
    </location>
</feature>
<keyword evidence="20" id="KW-1185">Reference proteome</keyword>
<evidence type="ECO:0000259" key="18">
    <source>
        <dbReference type="PROSITE" id="PS51136"/>
    </source>
</evidence>
<evidence type="ECO:0000256" key="12">
    <source>
        <dbReference type="PROSITE-ProRule" id="PRU00175"/>
    </source>
</evidence>
<feature type="compositionally biased region" description="Polar residues" evidence="15">
    <location>
        <begin position="1513"/>
        <end position="1524"/>
    </location>
</feature>
<dbReference type="InterPro" id="IPR001965">
    <property type="entry name" value="Znf_PHD"/>
</dbReference>
<evidence type="ECO:0000256" key="13">
    <source>
        <dbReference type="PROSITE-ProRule" id="PRU00475"/>
    </source>
</evidence>
<dbReference type="PANTHER" id="PTHR46802">
    <property type="entry name" value="TYROSINE-PROTEIN KINASE BAZ1B"/>
    <property type="match status" value="1"/>
</dbReference>
<feature type="region of interest" description="Disordered" evidence="15">
    <location>
        <begin position="166"/>
        <end position="194"/>
    </location>
</feature>
<feature type="compositionally biased region" description="Acidic residues" evidence="15">
    <location>
        <begin position="574"/>
        <end position="586"/>
    </location>
</feature>
<feature type="compositionally biased region" description="Basic and acidic residues" evidence="15">
    <location>
        <begin position="1317"/>
        <end position="1328"/>
    </location>
</feature>
<keyword evidence="7 14" id="KW-0175">Coiled coil</keyword>
<dbReference type="EMBL" id="LUCM01002473">
    <property type="protein sequence ID" value="KAA0197294.1"/>
    <property type="molecule type" value="Genomic_DNA"/>
</dbReference>
<feature type="compositionally biased region" description="Acidic residues" evidence="15">
    <location>
        <begin position="1487"/>
        <end position="1504"/>
    </location>
</feature>
<evidence type="ECO:0000256" key="4">
    <source>
        <dbReference type="ARBA" id="ARBA00022771"/>
    </source>
</evidence>
<dbReference type="InterPro" id="IPR019786">
    <property type="entry name" value="Zinc_finger_PHD-type_CS"/>
</dbReference>
<dbReference type="SUPFAM" id="SSF57903">
    <property type="entry name" value="FYVE/PHD zinc finger"/>
    <property type="match status" value="2"/>
</dbReference>
<dbReference type="InterPro" id="IPR013136">
    <property type="entry name" value="WSTF_Acf1_Cbp146"/>
</dbReference>
<dbReference type="PROSITE" id="PS50016">
    <property type="entry name" value="ZF_PHD_2"/>
    <property type="match status" value="2"/>
</dbReference>
<evidence type="ECO:0000259" key="17">
    <source>
        <dbReference type="PROSITE" id="PS50089"/>
    </source>
</evidence>
<dbReference type="SMART" id="SM00249">
    <property type="entry name" value="PHD"/>
    <property type="match status" value="2"/>
</dbReference>
<gene>
    <name evidence="19" type="ORF">FBUS_07389</name>
</gene>
<dbReference type="PROSITE" id="PS51136">
    <property type="entry name" value="WAC"/>
    <property type="match status" value="1"/>
</dbReference>
<feature type="compositionally biased region" description="Low complexity" evidence="15">
    <location>
        <begin position="558"/>
        <end position="569"/>
    </location>
</feature>
<evidence type="ECO:0000256" key="5">
    <source>
        <dbReference type="ARBA" id="ARBA00022833"/>
    </source>
</evidence>
<dbReference type="GO" id="GO:0042393">
    <property type="term" value="F:histone binding"/>
    <property type="evidence" value="ECO:0007669"/>
    <property type="project" value="TreeGrafter"/>
</dbReference>
<dbReference type="InterPro" id="IPR013083">
    <property type="entry name" value="Znf_RING/FYVE/PHD"/>
</dbReference>
<evidence type="ECO:0000256" key="1">
    <source>
        <dbReference type="ARBA" id="ARBA00004123"/>
    </source>
</evidence>
<keyword evidence="8" id="KW-0103">Bromodomain</keyword>
<name>A0A8E0RYX3_9TREM</name>
<evidence type="ECO:0000256" key="6">
    <source>
        <dbReference type="ARBA" id="ARBA00023015"/>
    </source>
</evidence>
<evidence type="ECO:0000256" key="7">
    <source>
        <dbReference type="ARBA" id="ARBA00023054"/>
    </source>
</evidence>
<feature type="compositionally biased region" description="Basic and acidic residues" evidence="15">
    <location>
        <begin position="791"/>
        <end position="802"/>
    </location>
</feature>
<dbReference type="PROSITE" id="PS50089">
    <property type="entry name" value="ZF_RING_2"/>
    <property type="match status" value="1"/>
</dbReference>
<organism evidence="19 20">
    <name type="scientific">Fasciolopsis buskii</name>
    <dbReference type="NCBI Taxonomy" id="27845"/>
    <lineage>
        <taxon>Eukaryota</taxon>
        <taxon>Metazoa</taxon>
        <taxon>Spiralia</taxon>
        <taxon>Lophotrochozoa</taxon>
        <taxon>Platyhelminthes</taxon>
        <taxon>Trematoda</taxon>
        <taxon>Digenea</taxon>
        <taxon>Plagiorchiida</taxon>
        <taxon>Echinostomata</taxon>
        <taxon>Echinostomatoidea</taxon>
        <taxon>Fasciolidae</taxon>
        <taxon>Fasciolopsis</taxon>
    </lineage>
</organism>
<evidence type="ECO:0000256" key="8">
    <source>
        <dbReference type="ARBA" id="ARBA00023117"/>
    </source>
</evidence>
<keyword evidence="2" id="KW-0597">Phosphoprotein</keyword>
<feature type="domain" description="RING-type" evidence="17">
    <location>
        <begin position="1265"/>
        <end position="1310"/>
    </location>
</feature>
<sequence>MHNFIQMPLLGGKLHVANPTWKKKKIREDAEQTPEPNEKPPFMVNETQEICTSEQELQRKNTIYAGNIWTCRVTGRPNLTYKQACCSEASSNRILRKHFPKCFEKPVLERVHLSTLPLETLVHSCWSVLHEQFHIDEPVKLKVDTVSNTPIHGIIHEIDTSLADKDNAVAPTNNSTSTVSPNSSDKENTASKKSTPIKKNYTYTVKISSDVPLVVSDIPACSINRINRTPIKEHVRMFIRAHAMRYGPNFSGPWIVDNDMLRRYKILGKNQGIEVDRVKLKQMSCAMEEEYEARLLNSQRQNSGSTNPEDFVSPAPIFKKVKRFSVLREGNNESTEDDLPLSSFKGQSKTSRKPLSDESMTKKMKQATLFQFGKGSSKDSSTPVPRSPKQASTPVLHRAAQHLIKLYSENHENPGIATQITVCARVLSDSDLAKLPKELRDRVLLRKEAMAYRKKLLSMTPQQRKALIEERKLKLRAERRTANLLIDDLQLVKTMDISSSLPEPTTLPLPNQITECLFGRLLGLCEFFHCFQNLLLEGLEDAEPENPNENNTQSHTFPLSPLDSSVPVPGESGYSDDEDELRTDDEEEEAALIVATAPLPEASARALRRLGLRRLVNAAATDSASAGAYRSLARPLTLLMRLLLRDEQLGKIRELGIRLKKLPVTPYTAPELFRLTLLQEASKIADSWTHTSHKDVSPPKSESDLQLVDQLTAMDIYQSCPDVRVRILETAVEHLFDLDLIDDHILACHRRAAEAWNKKNKLLRDRNIRKKEHKDETRKESVLDTPTTGDTKPEGPSEKDPNLTDQENGELYDDLASVVKRRRVLAARAAAEREEREQLDRERRAALAQEYAQERALSAVLRMHDMRSAEARCALRCHPIGYDRYYRRIWYFRCAPDCLFVESNWAASQTHYPIASISGACKSKLSMFVYRQRVRVGKPSFLQFVLNGETYRPQSPPAEILLPSPVHMMEGLDNPATDQAWSSWKVYNRPEQLEELATALLDRGVRESNLKRQLLADGLLDSIKAKWKKFLPSNRSVADNVDTATSNPEGNISGATNSLLRNQIDDSHLGSHGSKGAEAALAGALLKNLLDTEVRLRSGGLGGVPDFTRWQEQLAKVNSSFGLHSDSPVVKRLSSFSSNTNGIQEPDREGLVNALIEVSEHIMPRFLNVPDLVPNRKEQLRETDPDNREEQSTCATDDADSDSSSDSSTDLVIKDPDSHALRARTWLTRWRTEVRNARTLTRLNLLHACLDASIRWEKSVEDARCRICRHKSDDDNLLLCDGCNKAFHLYCLRPPLRRVPAGDWFCPSCRPASKDVERRRREARLARSERRRRRRADASSEEDEAADGESESNHSDQETVDGADSEKRTTRLSASKRPKSEPRPSLSSIHNSTTAGSGRLPIRHDPTCLLCSNNSGDLVHCSRCPNTFHLSCHNPPLHHLPRGDGWTCTTCRNTRRRGPDTAHRLTRESRRITYERYSQHSCNADESGQEEEEEEEEEEDEEAEPIVSRLRPSRSTSRKNTTVHSSPDVESESTDTSDDHASVGNTRPRRRASSPASRGAKRRRRNSSTDQSMSEADGTPVKRQGETAQEVCSRLITAITKHRYAWPFREPVDVEEVTCEYHLFAPMLLRLSFSGVLLNWVIF</sequence>
<comment type="subcellular location">
    <subcellularLocation>
        <location evidence="1 13">Nucleus</location>
    </subcellularLocation>
</comment>
<evidence type="ECO:0000256" key="14">
    <source>
        <dbReference type="SAM" id="Coils"/>
    </source>
</evidence>
<evidence type="ECO:0000313" key="20">
    <source>
        <dbReference type="Proteomes" id="UP000728185"/>
    </source>
</evidence>
<dbReference type="Pfam" id="PF00628">
    <property type="entry name" value="PHD"/>
    <property type="match status" value="2"/>
</dbReference>